<evidence type="ECO:0000259" key="4">
    <source>
        <dbReference type="PROSITE" id="PS50883"/>
    </source>
</evidence>
<dbReference type="Pfam" id="PF00563">
    <property type="entry name" value="EAL"/>
    <property type="match status" value="1"/>
</dbReference>
<evidence type="ECO:0000259" key="5">
    <source>
        <dbReference type="PROSITE" id="PS50887"/>
    </source>
</evidence>
<evidence type="ECO:0000313" key="6">
    <source>
        <dbReference type="EMBL" id="GEM49146.1"/>
    </source>
</evidence>
<dbReference type="Gene3D" id="3.40.50.2300">
    <property type="match status" value="2"/>
</dbReference>
<dbReference type="AlphaFoldDB" id="A0A511N9E9"/>
<gene>
    <name evidence="6" type="ORF">DC3_47810</name>
</gene>
<keyword evidence="1" id="KW-0805">Transcription regulation</keyword>
<dbReference type="Pfam" id="PF13377">
    <property type="entry name" value="Peripla_BP_3"/>
    <property type="match status" value="1"/>
</dbReference>
<evidence type="ECO:0000256" key="2">
    <source>
        <dbReference type="ARBA" id="ARBA00023125"/>
    </source>
</evidence>
<dbReference type="PANTHER" id="PTHR44757">
    <property type="entry name" value="DIGUANYLATE CYCLASE DGCP"/>
    <property type="match status" value="1"/>
</dbReference>
<protein>
    <recommendedName>
        <fullName evidence="8">Diguanylate cyclase/phosphodiesterase</fullName>
    </recommendedName>
</protein>
<dbReference type="InterPro" id="IPR035919">
    <property type="entry name" value="EAL_sf"/>
</dbReference>
<sequence length="1013" mass="115365">MRLSAYTEVSTDTFIFLSLHQGYAMTTERSVAILLDFVYEYQRELLRGMQARLKSQGVRSVVFVGRELHPTETHVQQANEVYRMLHPENHLGVLVVAASLGFRSTDSQLQAFYEGFNLPVVTVSRKTPPHRVVQVDNRPGMVALMQHLLGDCGYRKFVFLRGTEGHEDARVREEVFCEMLQSHGVRPEEQVRLQGEFYGPRTEMELRKLLAQTRDFDTVVAANDEMALVALDTLKAHGLRVPEDVAVVGFDDAVGTAFVDPPLTTVRQPLFQQGWHAADLLMQQVQGSVTPEILLLDTEVVIRESTCMPEQPTEELGAFLTSSHAPLLKMLHEAVAHSEQERFLRELDLHLQNFPSHDEEAQAMHLLELLEAEATRNLTAEQLPQLRAVLFQTRRLLERRQFFRVSRTSFMPDRNTSQLQRLELNLISQTQWDSLKQDLAQYLRWSGIDGVSVVLHSQHAPHQDGPHRLFFSTHPEATEGPSWHDLLPADHLLVLPLFVRSTHLGLLLVDSHQAQQMNVEHLQHLISSGLHHVQFTQQQRRYTLELEKHIDQRETEVAQLSQQMEYLAIHDEVTGLPNKTLFHARLEQVIQRSQQEGQFDYAVLFLDLDRFKKINDTYGHRTGDVFLHALAERLQSSLRPYDLVARFGGDEFAVLLQGVPHLVGVQEVVIRLQRELSQPCWIGGQHIQTTVSVGMVRGDARYTHPEELLRDADIAMYEAKKLGGGQSRLFEVHMHEQVSDRTRLESDLREVLMQRGLGVHYQPILNLCTGRIDGFEALARWIHPQRGFVSPAAFIPVAEESGWIIELDRQVLEAACRQVACWNRSWPEEPGISVSANLSTIQFSRADLLPAIKEILQNTGLPARLLHLEITESLLLQRDSIVLENIRMLQQLGICLHIDDFGTGYSSLGYLQEFQASTLKIDRSFIQRMLQDTKCLELVRTIITMAHNLGMTVVAEGVEEKEQQEWLTEAGCEYLQGYLFSRPLPADQAEALLERTLNAALFQQERVTRGGQG</sequence>
<dbReference type="InterPro" id="IPR052155">
    <property type="entry name" value="Biofilm_reg_signaling"/>
</dbReference>
<keyword evidence="7" id="KW-1185">Reference proteome</keyword>
<dbReference type="CDD" id="cd01949">
    <property type="entry name" value="GGDEF"/>
    <property type="match status" value="1"/>
</dbReference>
<dbReference type="PANTHER" id="PTHR44757:SF2">
    <property type="entry name" value="BIOFILM ARCHITECTURE MAINTENANCE PROTEIN MBAA"/>
    <property type="match status" value="1"/>
</dbReference>
<dbReference type="InterPro" id="IPR029787">
    <property type="entry name" value="Nucleotide_cyclase"/>
</dbReference>
<evidence type="ECO:0008006" key="8">
    <source>
        <dbReference type="Google" id="ProtNLM"/>
    </source>
</evidence>
<organism evidence="6 7">
    <name type="scientific">Deinococcus cellulosilyticus (strain DSM 18568 / NBRC 106333 / KACC 11606 / 5516J-15)</name>
    <dbReference type="NCBI Taxonomy" id="1223518"/>
    <lineage>
        <taxon>Bacteria</taxon>
        <taxon>Thermotogati</taxon>
        <taxon>Deinococcota</taxon>
        <taxon>Deinococci</taxon>
        <taxon>Deinococcales</taxon>
        <taxon>Deinococcaceae</taxon>
        <taxon>Deinococcus</taxon>
    </lineage>
</organism>
<keyword evidence="2" id="KW-0238">DNA-binding</keyword>
<evidence type="ECO:0000256" key="1">
    <source>
        <dbReference type="ARBA" id="ARBA00023015"/>
    </source>
</evidence>
<dbReference type="Gene3D" id="3.30.70.270">
    <property type="match status" value="1"/>
</dbReference>
<proteinExistence type="predicted"/>
<dbReference type="InterPro" id="IPR043128">
    <property type="entry name" value="Rev_trsase/Diguanyl_cyclase"/>
</dbReference>
<dbReference type="InterPro" id="IPR001633">
    <property type="entry name" value="EAL_dom"/>
</dbReference>
<keyword evidence="3" id="KW-0804">Transcription</keyword>
<dbReference type="GO" id="GO:0003677">
    <property type="term" value="F:DNA binding"/>
    <property type="evidence" value="ECO:0007669"/>
    <property type="project" value="UniProtKB-KW"/>
</dbReference>
<dbReference type="Pfam" id="PF00990">
    <property type="entry name" value="GGDEF"/>
    <property type="match status" value="1"/>
</dbReference>
<dbReference type="Gene3D" id="3.20.20.450">
    <property type="entry name" value="EAL domain"/>
    <property type="match status" value="1"/>
</dbReference>
<dbReference type="SUPFAM" id="SSF55073">
    <property type="entry name" value="Nucleotide cyclase"/>
    <property type="match status" value="1"/>
</dbReference>
<dbReference type="InterPro" id="IPR000160">
    <property type="entry name" value="GGDEF_dom"/>
</dbReference>
<feature type="domain" description="GGDEF" evidence="5">
    <location>
        <begin position="599"/>
        <end position="732"/>
    </location>
</feature>
<dbReference type="NCBIfam" id="TIGR00254">
    <property type="entry name" value="GGDEF"/>
    <property type="match status" value="1"/>
</dbReference>
<dbReference type="SUPFAM" id="SSF53822">
    <property type="entry name" value="Periplasmic binding protein-like I"/>
    <property type="match status" value="1"/>
</dbReference>
<dbReference type="InterPro" id="IPR028082">
    <property type="entry name" value="Peripla_BP_I"/>
</dbReference>
<evidence type="ECO:0000256" key="3">
    <source>
        <dbReference type="ARBA" id="ARBA00023163"/>
    </source>
</evidence>
<dbReference type="SUPFAM" id="SSF141868">
    <property type="entry name" value="EAL domain-like"/>
    <property type="match status" value="1"/>
</dbReference>
<feature type="domain" description="EAL" evidence="4">
    <location>
        <begin position="741"/>
        <end position="997"/>
    </location>
</feature>
<dbReference type="PROSITE" id="PS50883">
    <property type="entry name" value="EAL"/>
    <property type="match status" value="1"/>
</dbReference>
<accession>A0A511N9E9</accession>
<comment type="caution">
    <text evidence="6">The sequence shown here is derived from an EMBL/GenBank/DDBJ whole genome shotgun (WGS) entry which is preliminary data.</text>
</comment>
<dbReference type="SMART" id="SM00052">
    <property type="entry name" value="EAL"/>
    <property type="match status" value="1"/>
</dbReference>
<dbReference type="EMBL" id="BJXB01000028">
    <property type="protein sequence ID" value="GEM49146.1"/>
    <property type="molecule type" value="Genomic_DNA"/>
</dbReference>
<dbReference type="PROSITE" id="PS50887">
    <property type="entry name" value="GGDEF"/>
    <property type="match status" value="1"/>
</dbReference>
<evidence type="ECO:0000313" key="7">
    <source>
        <dbReference type="Proteomes" id="UP000321306"/>
    </source>
</evidence>
<dbReference type="CDD" id="cd06267">
    <property type="entry name" value="PBP1_LacI_sugar_binding-like"/>
    <property type="match status" value="1"/>
</dbReference>
<name>A0A511N9E9_DEIC1</name>
<dbReference type="SMART" id="SM00267">
    <property type="entry name" value="GGDEF"/>
    <property type="match status" value="1"/>
</dbReference>
<reference evidence="6 7" key="1">
    <citation type="submission" date="2019-07" db="EMBL/GenBank/DDBJ databases">
        <title>Whole genome shotgun sequence of Deinococcus cellulosilyticus NBRC 106333.</title>
        <authorList>
            <person name="Hosoyama A."/>
            <person name="Uohara A."/>
            <person name="Ohji S."/>
            <person name="Ichikawa N."/>
        </authorList>
    </citation>
    <scope>NUCLEOTIDE SEQUENCE [LARGE SCALE GENOMIC DNA]</scope>
    <source>
        <strain evidence="6 7">NBRC 106333</strain>
    </source>
</reference>
<dbReference type="CDD" id="cd01948">
    <property type="entry name" value="EAL"/>
    <property type="match status" value="1"/>
</dbReference>
<dbReference type="Proteomes" id="UP000321306">
    <property type="component" value="Unassembled WGS sequence"/>
</dbReference>
<dbReference type="InterPro" id="IPR046335">
    <property type="entry name" value="LacI/GalR-like_sensor"/>
</dbReference>